<dbReference type="EMBL" id="SMGO01000002">
    <property type="protein sequence ID" value="TCK83149.1"/>
    <property type="molecule type" value="Genomic_DNA"/>
</dbReference>
<reference evidence="1 2" key="1">
    <citation type="submission" date="2019-03" db="EMBL/GenBank/DDBJ databases">
        <title>Genomic Encyclopedia of Archaeal and Bacterial Type Strains, Phase II (KMG-II): from individual species to whole genera.</title>
        <authorList>
            <person name="Goeker M."/>
        </authorList>
    </citation>
    <scope>NUCLEOTIDE SEQUENCE [LARGE SCALE GENOMIC DNA]</scope>
    <source>
        <strain evidence="1 2">DSM 22554</strain>
    </source>
</reference>
<gene>
    <name evidence="1" type="ORF">C8N28_1739</name>
</gene>
<comment type="caution">
    <text evidence="1">The sequence shown here is derived from an EMBL/GenBank/DDBJ whole genome shotgun (WGS) entry which is preliminary data.</text>
</comment>
<dbReference type="Proteomes" id="UP000294616">
    <property type="component" value="Unassembled WGS sequence"/>
</dbReference>
<dbReference type="AlphaFoldDB" id="A0A4R1M0U3"/>
<keyword evidence="2" id="KW-1185">Reference proteome</keyword>
<protein>
    <submittedName>
        <fullName evidence="1">Uncharacterized protein</fullName>
    </submittedName>
</protein>
<evidence type="ECO:0000313" key="2">
    <source>
        <dbReference type="Proteomes" id="UP000294616"/>
    </source>
</evidence>
<name>A0A4R1M0U3_9SPHI</name>
<organism evidence="1 2">
    <name type="scientific">Albibacterium bauzanense</name>
    <dbReference type="NCBI Taxonomy" id="653929"/>
    <lineage>
        <taxon>Bacteria</taxon>
        <taxon>Pseudomonadati</taxon>
        <taxon>Bacteroidota</taxon>
        <taxon>Sphingobacteriia</taxon>
        <taxon>Sphingobacteriales</taxon>
        <taxon>Sphingobacteriaceae</taxon>
        <taxon>Albibacterium</taxon>
    </lineage>
</organism>
<accession>A0A4R1M0U3</accession>
<proteinExistence type="predicted"/>
<evidence type="ECO:0000313" key="1">
    <source>
        <dbReference type="EMBL" id="TCK83149.1"/>
    </source>
</evidence>
<sequence length="133" mass="15430">MGNILTTLWFPVFKLRKLTKILYELFFRCICVVLALLTQTQRKKYSKSTQACKAMYIEGKSYGFLMLLLSPLQSRSFIKEYVQSILACYNNIISSRTSQVSNRKVNTSPFSLIYRAVTDNVFGKRFSIPFKII</sequence>